<organism evidence="1 2">
    <name type="scientific">Rhizophagus irregularis (strain DAOM 197198w)</name>
    <name type="common">Glomus intraradices</name>
    <dbReference type="NCBI Taxonomy" id="1432141"/>
    <lineage>
        <taxon>Eukaryota</taxon>
        <taxon>Fungi</taxon>
        <taxon>Fungi incertae sedis</taxon>
        <taxon>Mucoromycota</taxon>
        <taxon>Glomeromycotina</taxon>
        <taxon>Glomeromycetes</taxon>
        <taxon>Glomerales</taxon>
        <taxon>Glomeraceae</taxon>
        <taxon>Rhizophagus</taxon>
    </lineage>
</organism>
<sequence>MSTSKLVRNKILVLGRRGVGKLSIIKQLLSITNQSIDSFNIEDKNHSGIKIPLNINTKYYNAKVDFWIDETLHKDHVNKEVIQGYENEENGIGKVVDAILFIFKKDEPTTFDDIKVFLPFIQQYDPAITLAIGTGKNVHNINDDSYEDWCLENGFEYVDMDTKKENIDERIGIERILEALQSNMWEGLTRVSQTASKSSNIDDDDCHNGLIEALSQAKLKVDEEQESLSPQLHDHNSAPFDDNDAEFFGDALPSQREIESMYNQIFCDFDDEDGLDKVIVRLNNLREKSKSLSDEERRKLAASVACSFGMHMRD</sequence>
<evidence type="ECO:0000313" key="2">
    <source>
        <dbReference type="Proteomes" id="UP000022910"/>
    </source>
</evidence>
<dbReference type="STRING" id="1432141.A0A015L8V8"/>
<reference evidence="1 2" key="1">
    <citation type="submission" date="2014-02" db="EMBL/GenBank/DDBJ databases">
        <title>Single nucleus genome sequencing reveals high similarity among nuclei of an endomycorrhizal fungus.</title>
        <authorList>
            <person name="Lin K."/>
            <person name="Geurts R."/>
            <person name="Zhang Z."/>
            <person name="Limpens E."/>
            <person name="Saunders D.G."/>
            <person name="Mu D."/>
            <person name="Pang E."/>
            <person name="Cao H."/>
            <person name="Cha H."/>
            <person name="Lin T."/>
            <person name="Zhou Q."/>
            <person name="Shang Y."/>
            <person name="Li Y."/>
            <person name="Ivanov S."/>
            <person name="Sharma T."/>
            <person name="Velzen R.V."/>
            <person name="Ruijter N.D."/>
            <person name="Aanen D.K."/>
            <person name="Win J."/>
            <person name="Kamoun S."/>
            <person name="Bisseling T."/>
            <person name="Huang S."/>
        </authorList>
    </citation>
    <scope>NUCLEOTIDE SEQUENCE [LARGE SCALE GENOMIC DNA]</scope>
    <source>
        <strain evidence="2">DAOM197198w</strain>
    </source>
</reference>
<name>A0A015L8V8_RHIIW</name>
<dbReference type="Gene3D" id="3.40.50.11960">
    <property type="match status" value="1"/>
</dbReference>
<dbReference type="GO" id="GO:0016192">
    <property type="term" value="P:vesicle-mediated transport"/>
    <property type="evidence" value="ECO:0007669"/>
    <property type="project" value="InterPro"/>
</dbReference>
<dbReference type="OMA" id="NEASHSF"/>
<dbReference type="InterPro" id="IPR027417">
    <property type="entry name" value="P-loop_NTPase"/>
</dbReference>
<dbReference type="GO" id="GO:0030674">
    <property type="term" value="F:protein-macromolecule adaptor activity"/>
    <property type="evidence" value="ECO:0007669"/>
    <property type="project" value="TreeGrafter"/>
</dbReference>
<dbReference type="EMBL" id="JEMT01017045">
    <property type="protein sequence ID" value="EXX68976.1"/>
    <property type="molecule type" value="Genomic_DNA"/>
</dbReference>
<accession>A0A015L8V8</accession>
<evidence type="ECO:0008006" key="3">
    <source>
        <dbReference type="Google" id="ProtNLM"/>
    </source>
</evidence>
<dbReference type="SUPFAM" id="SSF52540">
    <property type="entry name" value="P-loop containing nucleoside triphosphate hydrolases"/>
    <property type="match status" value="1"/>
</dbReference>
<keyword evidence="2" id="KW-1185">Reference proteome</keyword>
<evidence type="ECO:0000313" key="1">
    <source>
        <dbReference type="EMBL" id="EXX68976.1"/>
    </source>
</evidence>
<dbReference type="SMR" id="A0A015L8V8"/>
<protein>
    <recommendedName>
        <fullName evidence="3">Increased recombination centers protein 6</fullName>
    </recommendedName>
</protein>
<dbReference type="HOGENOM" id="CLU_044291_0_0_1"/>
<gene>
    <name evidence="1" type="ORF">RirG_100170</name>
</gene>
<dbReference type="PANTHER" id="PTHR28043:SF1">
    <property type="entry name" value="INCREASED RECOMBINATION CENTERS PROTEIN 6"/>
    <property type="match status" value="1"/>
</dbReference>
<dbReference type="Pfam" id="PF10199">
    <property type="entry name" value="Adaptin_binding"/>
    <property type="match status" value="1"/>
</dbReference>
<dbReference type="Proteomes" id="UP000022910">
    <property type="component" value="Unassembled WGS sequence"/>
</dbReference>
<dbReference type="InterPro" id="IPR034627">
    <property type="entry name" value="Irc6"/>
</dbReference>
<dbReference type="OrthoDB" id="10261384at2759"/>
<comment type="caution">
    <text evidence="1">The sequence shown here is derived from an EMBL/GenBank/DDBJ whole genome shotgun (WGS) entry which is preliminary data.</text>
</comment>
<proteinExistence type="predicted"/>
<dbReference type="AlphaFoldDB" id="A0A015L8V8"/>
<dbReference type="PANTHER" id="PTHR28043">
    <property type="entry name" value="INCREASED RECOMBINATION CENTERS PROTEIN 6"/>
    <property type="match status" value="1"/>
</dbReference>